<protein>
    <submittedName>
        <fullName evidence="1">Uncharacterized protein</fullName>
    </submittedName>
</protein>
<evidence type="ECO:0000313" key="1">
    <source>
        <dbReference type="EMBL" id="JAD39585.1"/>
    </source>
</evidence>
<dbReference type="AlphaFoldDB" id="A0A0A8ZS44"/>
<reference evidence="1" key="1">
    <citation type="submission" date="2014-09" db="EMBL/GenBank/DDBJ databases">
        <authorList>
            <person name="Magalhaes I.L.F."/>
            <person name="Oliveira U."/>
            <person name="Santos F.R."/>
            <person name="Vidigal T.H.D.A."/>
            <person name="Brescovit A.D."/>
            <person name="Santos A.J."/>
        </authorList>
    </citation>
    <scope>NUCLEOTIDE SEQUENCE</scope>
    <source>
        <tissue evidence="1">Shoot tissue taken approximately 20 cm above the soil surface</tissue>
    </source>
</reference>
<dbReference type="EMBL" id="GBRH01258310">
    <property type="protein sequence ID" value="JAD39585.1"/>
    <property type="molecule type" value="Transcribed_RNA"/>
</dbReference>
<reference evidence="1" key="2">
    <citation type="journal article" date="2015" name="Data Brief">
        <title>Shoot transcriptome of the giant reed, Arundo donax.</title>
        <authorList>
            <person name="Barrero R.A."/>
            <person name="Guerrero F.D."/>
            <person name="Moolhuijzen P."/>
            <person name="Goolsby J.A."/>
            <person name="Tidwell J."/>
            <person name="Bellgard S.E."/>
            <person name="Bellgard M.I."/>
        </authorList>
    </citation>
    <scope>NUCLEOTIDE SEQUENCE</scope>
    <source>
        <tissue evidence="1">Shoot tissue taken approximately 20 cm above the soil surface</tissue>
    </source>
</reference>
<accession>A0A0A8ZS44</accession>
<proteinExistence type="predicted"/>
<name>A0A0A8ZS44_ARUDO</name>
<organism evidence="1">
    <name type="scientific">Arundo donax</name>
    <name type="common">Giant reed</name>
    <name type="synonym">Donax arundinaceus</name>
    <dbReference type="NCBI Taxonomy" id="35708"/>
    <lineage>
        <taxon>Eukaryota</taxon>
        <taxon>Viridiplantae</taxon>
        <taxon>Streptophyta</taxon>
        <taxon>Embryophyta</taxon>
        <taxon>Tracheophyta</taxon>
        <taxon>Spermatophyta</taxon>
        <taxon>Magnoliopsida</taxon>
        <taxon>Liliopsida</taxon>
        <taxon>Poales</taxon>
        <taxon>Poaceae</taxon>
        <taxon>PACMAD clade</taxon>
        <taxon>Arundinoideae</taxon>
        <taxon>Arundineae</taxon>
        <taxon>Arundo</taxon>
    </lineage>
</organism>
<sequence>MANPDGNLLAYAAFFSFSCGNSSFSGGDVVERVRKIEPLCVCFF</sequence>